<keyword evidence="1" id="KW-0719">Serine esterase</keyword>
<dbReference type="EC" id="3.1.1.-" evidence="5"/>
<evidence type="ECO:0000256" key="5">
    <source>
        <dbReference type="RuleBase" id="RU361238"/>
    </source>
</evidence>
<dbReference type="InterPro" id="IPR011118">
    <property type="entry name" value="Tannase/feruloyl_esterase"/>
</dbReference>
<comment type="similarity">
    <text evidence="5">Belongs to the tannase family.</text>
</comment>
<dbReference type="AlphaFoldDB" id="A0A9Q8ZCJ3"/>
<dbReference type="GO" id="GO:0052689">
    <property type="term" value="F:carboxylic ester hydrolase activity"/>
    <property type="evidence" value="ECO:0007669"/>
    <property type="project" value="UniProtKB-KW"/>
</dbReference>
<proteinExistence type="inferred from homology"/>
<dbReference type="Pfam" id="PF07519">
    <property type="entry name" value="Tannase"/>
    <property type="match status" value="1"/>
</dbReference>
<dbReference type="OrthoDB" id="3039123at2759"/>
<evidence type="ECO:0000313" key="7">
    <source>
        <dbReference type="Proteomes" id="UP001056012"/>
    </source>
</evidence>
<dbReference type="Proteomes" id="UP001056012">
    <property type="component" value="Chromosome 5"/>
</dbReference>
<dbReference type="EMBL" id="CP089278">
    <property type="protein sequence ID" value="USP79577.1"/>
    <property type="molecule type" value="Genomic_DNA"/>
</dbReference>
<evidence type="ECO:0000313" key="6">
    <source>
        <dbReference type="EMBL" id="USP79577.1"/>
    </source>
</evidence>
<evidence type="ECO:0000256" key="2">
    <source>
        <dbReference type="ARBA" id="ARBA00022729"/>
    </source>
</evidence>
<dbReference type="VEuPathDB" id="FungiDB:yc1106_06851"/>
<keyword evidence="3 5" id="KW-0378">Hydrolase</keyword>
<accession>A0A9Q8ZCJ3</accession>
<dbReference type="PANTHER" id="PTHR33938:SF8">
    <property type="entry name" value="CARBOXYLIC ESTER HYDROLASE"/>
    <property type="match status" value="1"/>
</dbReference>
<reference evidence="6" key="1">
    <citation type="submission" date="2021-12" db="EMBL/GenBank/DDBJ databases">
        <title>Curvularia clavata genome.</title>
        <authorList>
            <person name="Cao Y."/>
        </authorList>
    </citation>
    <scope>NUCLEOTIDE SEQUENCE</scope>
    <source>
        <strain evidence="6">Yc1106</strain>
    </source>
</reference>
<evidence type="ECO:0000256" key="3">
    <source>
        <dbReference type="ARBA" id="ARBA00022801"/>
    </source>
</evidence>
<keyword evidence="4" id="KW-1015">Disulfide bond</keyword>
<dbReference type="PANTHER" id="PTHR33938">
    <property type="entry name" value="FERULOYL ESTERASE B-RELATED"/>
    <property type="match status" value="1"/>
</dbReference>
<keyword evidence="7" id="KW-1185">Reference proteome</keyword>
<keyword evidence="2" id="KW-0732">Signal</keyword>
<gene>
    <name evidence="6" type="ORF">yc1106_06851</name>
</gene>
<evidence type="ECO:0000256" key="4">
    <source>
        <dbReference type="ARBA" id="ARBA00023157"/>
    </source>
</evidence>
<protein>
    <recommendedName>
        <fullName evidence="5">Carboxylic ester hydrolase</fullName>
        <ecNumber evidence="5">3.1.1.-</ecNumber>
    </recommendedName>
</protein>
<sequence length="127" mass="14066">MIAQRSPGLVDGILANVPAISIERLVMLGFWPQLLMQEKSVFPLNCELDFARAKAIEHCDRLDHVCDGLLEAPQQCDFDPLTLVGQQVPNCMSDVSVTFSEDVAQLVADFHKEIEWGLEPDTVTRGA</sequence>
<name>A0A9Q8ZCJ3_CURCL</name>
<evidence type="ECO:0000256" key="1">
    <source>
        <dbReference type="ARBA" id="ARBA00022487"/>
    </source>
</evidence>
<organism evidence="6 7">
    <name type="scientific">Curvularia clavata</name>
    <dbReference type="NCBI Taxonomy" id="95742"/>
    <lineage>
        <taxon>Eukaryota</taxon>
        <taxon>Fungi</taxon>
        <taxon>Dikarya</taxon>
        <taxon>Ascomycota</taxon>
        <taxon>Pezizomycotina</taxon>
        <taxon>Dothideomycetes</taxon>
        <taxon>Pleosporomycetidae</taxon>
        <taxon>Pleosporales</taxon>
        <taxon>Pleosporineae</taxon>
        <taxon>Pleosporaceae</taxon>
        <taxon>Curvularia</taxon>
    </lineage>
</organism>